<reference evidence="2" key="1">
    <citation type="submission" date="2017-01" db="EMBL/GenBank/DDBJ databases">
        <authorList>
            <person name="Varghese N."/>
            <person name="Submissions S."/>
        </authorList>
    </citation>
    <scope>NUCLEOTIDE SEQUENCE [LARGE SCALE GENOMIC DNA]</scope>
    <source>
        <strain evidence="2">LP100</strain>
    </source>
</reference>
<organism evidence="1 2">
    <name type="scientific">Pontibacter indicus</name>
    <dbReference type="NCBI Taxonomy" id="1317125"/>
    <lineage>
        <taxon>Bacteria</taxon>
        <taxon>Pseudomonadati</taxon>
        <taxon>Bacteroidota</taxon>
        <taxon>Cytophagia</taxon>
        <taxon>Cytophagales</taxon>
        <taxon>Hymenobacteraceae</taxon>
        <taxon>Pontibacter</taxon>
    </lineage>
</organism>
<protein>
    <recommendedName>
        <fullName evidence="3">Lipocalin-like domain-containing protein</fullName>
    </recommendedName>
</protein>
<evidence type="ECO:0000313" key="2">
    <source>
        <dbReference type="Proteomes" id="UP000187181"/>
    </source>
</evidence>
<dbReference type="EMBL" id="FTPP01000004">
    <property type="protein sequence ID" value="SIT94490.1"/>
    <property type="molecule type" value="Genomic_DNA"/>
</dbReference>
<dbReference type="PROSITE" id="PS51257">
    <property type="entry name" value="PROKAR_LIPOPROTEIN"/>
    <property type="match status" value="1"/>
</dbReference>
<accession>A0A1R3XRL0</accession>
<proteinExistence type="predicted"/>
<dbReference type="AlphaFoldDB" id="A0A1R3XRL0"/>
<keyword evidence="2" id="KW-1185">Reference proteome</keyword>
<gene>
    <name evidence="1" type="ORF">SAMN05444128_3601</name>
</gene>
<sequence length="136" mass="15496">MKLIQLTILLSGVLFFASCKDDAAEPIDLTGDWQSTSIHVKGKLQEDISNSTWLLLKKDNLFQRNYVVGRWSLNEKNLALSPNADLSIQPMYYKVVNFSGASMTLEITLTEQAYGWDFEDVEPNELITVTEVYSRR</sequence>
<dbReference type="RefSeq" id="WP_076671752.1">
    <property type="nucleotide sequence ID" value="NZ_FTPP01000004.1"/>
</dbReference>
<evidence type="ECO:0000313" key="1">
    <source>
        <dbReference type="EMBL" id="SIT94490.1"/>
    </source>
</evidence>
<dbReference type="Proteomes" id="UP000187181">
    <property type="component" value="Unassembled WGS sequence"/>
</dbReference>
<name>A0A1R3XRL0_9BACT</name>
<evidence type="ECO:0008006" key="3">
    <source>
        <dbReference type="Google" id="ProtNLM"/>
    </source>
</evidence>
<dbReference type="OrthoDB" id="852517at2"/>